<dbReference type="InterPro" id="IPR005055">
    <property type="entry name" value="A10/PebIII"/>
</dbReference>
<name>A0A8K1P7T0_CORCP</name>
<keyword evidence="1" id="KW-0732">Signal</keyword>
<proteinExistence type="evidence at transcript level"/>
<evidence type="ECO:0000313" key="2">
    <source>
        <dbReference type="EMBL" id="UDM59703.1"/>
    </source>
</evidence>
<feature type="signal peptide" evidence="1">
    <location>
        <begin position="1"/>
        <end position="18"/>
    </location>
</feature>
<accession>A0A8K1P7T0</accession>
<organism evidence="2">
    <name type="scientific">Corcyra cephalonica</name>
    <name type="common">Rice moth</name>
    <dbReference type="NCBI Taxonomy" id="139036"/>
    <lineage>
        <taxon>Eukaryota</taxon>
        <taxon>Metazoa</taxon>
        <taxon>Ecdysozoa</taxon>
        <taxon>Arthropoda</taxon>
        <taxon>Hexapoda</taxon>
        <taxon>Insecta</taxon>
        <taxon>Pterygota</taxon>
        <taxon>Neoptera</taxon>
        <taxon>Endopterygota</taxon>
        <taxon>Lepidoptera</taxon>
        <taxon>Glossata</taxon>
        <taxon>Ditrysia</taxon>
        <taxon>Pyraloidea</taxon>
        <taxon>Pyralidae</taxon>
        <taxon>Galleriinae</taxon>
        <taxon>Corcyra</taxon>
    </lineage>
</organism>
<reference evidence="2" key="1">
    <citation type="submission" date="2020-08" db="EMBL/GenBank/DDBJ databases">
        <authorList>
            <person name="Huang Z."/>
            <person name="Zhang Q."/>
        </authorList>
    </citation>
    <scope>NUCLEOTIDE SEQUENCE</scope>
    <source>
        <strain evidence="2">Cluster-2393.15021</strain>
    </source>
</reference>
<dbReference type="Gene3D" id="1.10.2080.10">
    <property type="entry name" value="Insect odorant-binding protein A10/Ejaculatory bulb-specific protein 3"/>
    <property type="match status" value="1"/>
</dbReference>
<dbReference type="Pfam" id="PF03392">
    <property type="entry name" value="OS-D"/>
    <property type="match status" value="1"/>
</dbReference>
<dbReference type="EMBL" id="MT905090">
    <property type="protein sequence ID" value="UDM59703.1"/>
    <property type="molecule type" value="mRNA"/>
</dbReference>
<protein>
    <submittedName>
        <fullName evidence="2">Putative chemosensory protein 10</fullName>
    </submittedName>
</protein>
<dbReference type="InterPro" id="IPR036682">
    <property type="entry name" value="OS_D_A10/PebIII_sf"/>
</dbReference>
<dbReference type="SUPFAM" id="SSF100910">
    <property type="entry name" value="Chemosensory protein Csp2"/>
    <property type="match status" value="1"/>
</dbReference>
<feature type="chain" id="PRO_5035455888" evidence="1">
    <location>
        <begin position="19"/>
        <end position="125"/>
    </location>
</feature>
<evidence type="ECO:0000256" key="1">
    <source>
        <dbReference type="SAM" id="SignalP"/>
    </source>
</evidence>
<sequence length="125" mass="14706">MKTFILLCLVGVIAMVVARPRETYTDRFDNINLDEILENRRLLVPYLKCMLDQGKCSADGKELKLHIREAMSENCGKCTEKQKNGTIRVLKHIINKERDYWNQLKAKYDPEDNYSSRYEKEYLVA</sequence>
<dbReference type="PANTHER" id="PTHR11257:SF12">
    <property type="entry name" value="EJACULATORY BULB-SPECIFIC PROTEIN 3-RELATED"/>
    <property type="match status" value="1"/>
</dbReference>
<dbReference type="PANTHER" id="PTHR11257">
    <property type="entry name" value="CHEMOSENSORY PROTEIN-RELATED"/>
    <property type="match status" value="1"/>
</dbReference>
<dbReference type="AlphaFoldDB" id="A0A8K1P7T0"/>